<keyword evidence="3" id="KW-0678">Repressor</keyword>
<proteinExistence type="inferred from homology"/>
<feature type="compositionally biased region" description="Low complexity" evidence="8">
    <location>
        <begin position="2232"/>
        <end position="2245"/>
    </location>
</feature>
<keyword evidence="5" id="KW-0010">Activator</keyword>
<dbReference type="InterPro" id="IPR021990">
    <property type="entry name" value="Mediator_Med12_LCEWAV"/>
</dbReference>
<dbReference type="EMBL" id="CAJOBO010000548">
    <property type="protein sequence ID" value="CAF4245452.1"/>
    <property type="molecule type" value="Genomic_DNA"/>
</dbReference>
<feature type="region of interest" description="Disordered" evidence="8">
    <location>
        <begin position="1157"/>
        <end position="1182"/>
    </location>
</feature>
<dbReference type="GO" id="GO:0016592">
    <property type="term" value="C:mediator complex"/>
    <property type="evidence" value="ECO:0007669"/>
    <property type="project" value="InterPro"/>
</dbReference>
<evidence type="ECO:0000313" key="10">
    <source>
        <dbReference type="EMBL" id="CAF3239855.1"/>
    </source>
</evidence>
<keyword evidence="6" id="KW-0804">Transcription</keyword>
<evidence type="ECO:0000313" key="11">
    <source>
        <dbReference type="EMBL" id="CAF3329050.1"/>
    </source>
</evidence>
<evidence type="ECO:0000256" key="5">
    <source>
        <dbReference type="ARBA" id="ARBA00023159"/>
    </source>
</evidence>
<organism evidence="13 17">
    <name type="scientific">Rotaria socialis</name>
    <dbReference type="NCBI Taxonomy" id="392032"/>
    <lineage>
        <taxon>Eukaryota</taxon>
        <taxon>Metazoa</taxon>
        <taxon>Spiralia</taxon>
        <taxon>Gnathifera</taxon>
        <taxon>Rotifera</taxon>
        <taxon>Eurotatoria</taxon>
        <taxon>Bdelloidea</taxon>
        <taxon>Philodinida</taxon>
        <taxon>Philodinidae</taxon>
        <taxon>Rotaria</taxon>
    </lineage>
</organism>
<feature type="compositionally biased region" description="Basic and acidic residues" evidence="8">
    <location>
        <begin position="1278"/>
        <end position="1288"/>
    </location>
</feature>
<accession>A0A818RMI6</accession>
<dbReference type="Proteomes" id="UP000663851">
    <property type="component" value="Unassembled WGS sequence"/>
</dbReference>
<dbReference type="OrthoDB" id="20828at2759"/>
<dbReference type="InterPro" id="IPR051647">
    <property type="entry name" value="Mediator_comp_sub12"/>
</dbReference>
<dbReference type="Pfam" id="PF09497">
    <property type="entry name" value="Med12"/>
    <property type="match status" value="1"/>
</dbReference>
<dbReference type="GO" id="GO:0003713">
    <property type="term" value="F:transcription coactivator activity"/>
    <property type="evidence" value="ECO:0007669"/>
    <property type="project" value="TreeGrafter"/>
</dbReference>
<evidence type="ECO:0000259" key="9">
    <source>
        <dbReference type="SMART" id="SM01281"/>
    </source>
</evidence>
<dbReference type="PANTHER" id="PTHR46007">
    <property type="entry name" value="MEDIATOR OF RNA POLYMERASE II TRANSCRIPTION SUBUNIT 12"/>
    <property type="match status" value="1"/>
</dbReference>
<evidence type="ECO:0000313" key="16">
    <source>
        <dbReference type="EMBL" id="CAF4535904.1"/>
    </source>
</evidence>
<dbReference type="EMBL" id="CAJNYD010004959">
    <property type="protein sequence ID" value="CAF3651492.1"/>
    <property type="molecule type" value="Genomic_DNA"/>
</dbReference>
<dbReference type="Proteomes" id="UP000663825">
    <property type="component" value="Unassembled WGS sequence"/>
</dbReference>
<feature type="compositionally biased region" description="Low complexity" evidence="8">
    <location>
        <begin position="1973"/>
        <end position="1983"/>
    </location>
</feature>
<evidence type="ECO:0000313" key="17">
    <source>
        <dbReference type="Proteomes" id="UP000663833"/>
    </source>
</evidence>
<feature type="domain" description="Mediator complex subunit Med12" evidence="9">
    <location>
        <begin position="95"/>
        <end position="156"/>
    </location>
</feature>
<evidence type="ECO:0000256" key="1">
    <source>
        <dbReference type="ARBA" id="ARBA00004123"/>
    </source>
</evidence>
<evidence type="ECO:0000256" key="6">
    <source>
        <dbReference type="ARBA" id="ARBA00023163"/>
    </source>
</evidence>
<feature type="compositionally biased region" description="Polar residues" evidence="8">
    <location>
        <begin position="1928"/>
        <end position="1964"/>
    </location>
</feature>
<dbReference type="SMART" id="SM01281">
    <property type="entry name" value="Med12"/>
    <property type="match status" value="1"/>
</dbReference>
<feature type="compositionally biased region" description="Low complexity" evidence="8">
    <location>
        <begin position="2007"/>
        <end position="2031"/>
    </location>
</feature>
<evidence type="ECO:0000256" key="8">
    <source>
        <dbReference type="SAM" id="MobiDB-lite"/>
    </source>
</evidence>
<sequence>MARTTRRSRFGLPDVFLQEPKQREDELTAETVKNGFTFKPVDGLLEHEGFKGQEFFKNADEGILEFFRIILLKKEENHTMNDSTKRKPPTINKAHFWPLMGPRTAKPFEQWLSLLASTESLGKLAKQVPIILKKEDVFQHLYEHNVSLVRACWYIKMLALYHSANNDSKQKKRHVATDPCTEWTRITIEILKEVFDRLIKESLQSQRATPISDISTNHTPDLPNDQHGIPLTPGSMNSQYTPLTPQLHLALTSTNLPADKTRRQWDYYNRLLRILFDQGLLDRQTIVEWIVDAFIDRIKNNDDINLRYLIPIIFQFSSEILEYEIFSRKIAFYCCKRLGQYHTDINQPVNFNNLLACPQHRIIIYSLSAIIQCITLRCPAALLYNNPIDDPQKSDTLLLNYGSPLDFLPCSPSQLPVPVGIDQQLVKQMLVQAENEIRSRSHAIEHKWSTEKLQQSISGQTISRILAVLEILDEFKEEKYLLDNVYNKIYSNTFKLEPITTDIEIEVIHLMCDWAITTRRHGVYRSFFIARLLERRQNELKTIRLQEINETIDDKDSNSSANTQMSPFQTALMEYLLKKAPYIDETSINDADLAQSFSSLVMLFSEFVRLNLFSPMQFMCHLVANGLVPIPTDNHENNNTHMITNHSSQYKQHVYNPMIRHDTSSNMDSSFDRRQGNTLIDLDPLEAMNSSPSTTPKNHLRQTSKIELHRNPHQSNEEFLNQQRSRKRCLFYMEHFAYPLEEDFRDDFNQRKIILFGITPKREEAKRQLKTNVRLLSSLFKLRNCLETTTESPPFTRPIPYASYFHIRKSILSLSYHDQYYVTNRVSKLLIERLTNFIERRTSRLPWLDDVAFLFELMEKSLNLFGLIQTCVDILRIFSRIESMGSLKASPGMYSYRFELYLEVTSIFRFYTPVLILTPSNMIQVFECLIQITQHIQDPVRTTSVERALLMLMHDSYFSCPYIKSKYMDRITQTITLIKKELYTQSSQNNKQDAASTNCQWDPQAFFSIIDEPRKALTEFQVDREKIYHTKQLDESPQARASFVINTLFAVSKAKSLTYIHDIAHLATELTCQVASLGQIWLLAIKTLSSSAPTNRSTNTPNHTNVFDELRRIDPHNLCVHDNLSVFISILIARHALSINDYIIVSVQSIIASTPKERLDPSTSRSNPSLSRLRGSSGEEANEPGTRFTCDVIEHLFCANHVPWSMIIASRERRLLASNYRLVAFGAFLCVLKSLLIISQSCFKDCKVYYDLCREITQRHKDNDRHENALRADGNSQAEKEFRPSREPVPEELVDLSMRVLKICCDQDWIQERCLKESDTLCNQTNLCDKLLDDGQAQQLLRFICYKSKSELTKVSFDKGPKPIISSLLQNLNQWTLRATILELKLMIKILEYNAPSTRQQDANFNVSLALKTHEHNTHHLLQSIASATIELFQHQTEGRYGSSSSLNQMNEHYDRKGIWLIAPLISRLPDNVQSRILHIAGSVLENGNSMLNSSKTKNDKENQVLRSISLLSHQPFLSLVLSCLKDQDDQRTGLLDSLRGQLEQLYKQECEHCSPPGKSLSNISLTVKPTGSNSGTASGGSYPDCRCNCHKTDWQIYSNNLAPIVQDDPNMKIIIFESLQLRLSLIGGMFDTIVRNNNSATEWISVFSQLIASGVIDTKNNAPLLNTVLDMLGVLVHGIVPAEGPIEASRIYMGLVRKIRKDIGERRSEALDEVKRFLPLQKLSFDIYVVEPFDGVNTRMLNPEMKKHGLQVARKEKINSWEMIEGSKSATSICYSWFCAKKTERKRLRYEEQYRLLLRHKHNLFDKSLTYFRDPPIIEAEPPEHPELEIVGENRPPMHQNPISTGPGSYVPMSPMLSSMHSHQTSIPMQPPMVDITGKQTSNHITGPPTRGPTSGRVRASGTAAGSTTKRQPRMPRSGSTRAAAIQASTPTAQPMYQPQTSSAQHSIYPQTSYNQWIPTSNAPVPQPPPQQQMMPTYQNPQVLKQPFMPTVRPSGVVPGRPNGPYPTQTMPQPQTSQQQQPQGQPSQMPVSYINEQGSMMVSSAGANSMPPNVNRQQQQQQQQQQQVAAASVKRKLNDTTMYINEPNQYVTSTKMPPQQNVGSMSQYQPAPMIMQQGTYVQQAPLQQAQAQQTPHPQMYPQGQIPSGPYMNSQMLGNPANMMQQQAPVYSNMMGGQQQNVYNATAVNPSINRTPSQASMSISNQQWPNNQTMNVVRQPQNAYNSMMAPDPQQQHYVQQQPHYQ</sequence>
<dbReference type="EMBL" id="CAJNYT010000079">
    <property type="protein sequence ID" value="CAF3329050.1"/>
    <property type="molecule type" value="Genomic_DNA"/>
</dbReference>
<feature type="region of interest" description="Disordered" evidence="8">
    <location>
        <begin position="2044"/>
        <end position="2075"/>
    </location>
</feature>
<dbReference type="GO" id="GO:0045944">
    <property type="term" value="P:positive regulation of transcription by RNA polymerase II"/>
    <property type="evidence" value="ECO:0007669"/>
    <property type="project" value="TreeGrafter"/>
</dbReference>
<dbReference type="Pfam" id="PF12145">
    <property type="entry name" value="Med12-LCEWAV"/>
    <property type="match status" value="1"/>
</dbReference>
<protein>
    <recommendedName>
        <fullName evidence="9">Mediator complex subunit Med12 domain-containing protein</fullName>
    </recommendedName>
</protein>
<feature type="compositionally biased region" description="Polar residues" evidence="8">
    <location>
        <begin position="1161"/>
        <end position="1170"/>
    </location>
</feature>
<dbReference type="Proteomes" id="UP000663869">
    <property type="component" value="Unassembled WGS sequence"/>
</dbReference>
<keyword evidence="4" id="KW-0805">Transcription regulation</keyword>
<dbReference type="Proteomes" id="UP000663848">
    <property type="component" value="Unassembled WGS sequence"/>
</dbReference>
<dbReference type="EMBL" id="CAJNXB010002389">
    <property type="protein sequence ID" value="CAF3239855.1"/>
    <property type="molecule type" value="Genomic_DNA"/>
</dbReference>
<evidence type="ECO:0000313" key="12">
    <source>
        <dbReference type="EMBL" id="CAF3388204.1"/>
    </source>
</evidence>
<dbReference type="EMBL" id="CAJOBR010000680">
    <property type="protein sequence ID" value="CAF4535904.1"/>
    <property type="molecule type" value="Genomic_DNA"/>
</dbReference>
<comment type="caution">
    <text evidence="13">The sequence shown here is derived from an EMBL/GenBank/DDBJ whole genome shotgun (WGS) entry which is preliminary data.</text>
</comment>
<evidence type="ECO:0000256" key="7">
    <source>
        <dbReference type="ARBA" id="ARBA00023242"/>
    </source>
</evidence>
<dbReference type="EMBL" id="CAJNYU010000751">
    <property type="protein sequence ID" value="CAF3388204.1"/>
    <property type="molecule type" value="Genomic_DNA"/>
</dbReference>
<evidence type="ECO:0000256" key="3">
    <source>
        <dbReference type="ARBA" id="ARBA00022491"/>
    </source>
</evidence>
<comment type="similarity">
    <text evidence="2">Belongs to the Mediator complex subunit 12 family.</text>
</comment>
<feature type="region of interest" description="Disordered" evidence="8">
    <location>
        <begin position="1264"/>
        <end position="1288"/>
    </location>
</feature>
<feature type="region of interest" description="Disordered" evidence="8">
    <location>
        <begin position="1884"/>
        <end position="2032"/>
    </location>
</feature>
<evidence type="ECO:0000256" key="2">
    <source>
        <dbReference type="ARBA" id="ARBA00010289"/>
    </source>
</evidence>
<dbReference type="Proteomes" id="UP000663862">
    <property type="component" value="Unassembled WGS sequence"/>
</dbReference>
<evidence type="ECO:0000313" key="14">
    <source>
        <dbReference type="EMBL" id="CAF4245452.1"/>
    </source>
</evidence>
<comment type="subcellular location">
    <subcellularLocation>
        <location evidence="1">Nucleus</location>
    </subcellularLocation>
</comment>
<feature type="compositionally biased region" description="Low complexity" evidence="8">
    <location>
        <begin position="2058"/>
        <end position="2068"/>
    </location>
</feature>
<reference evidence="13" key="1">
    <citation type="submission" date="2021-02" db="EMBL/GenBank/DDBJ databases">
        <authorList>
            <person name="Nowell W R."/>
        </authorList>
    </citation>
    <scope>NUCLEOTIDE SEQUENCE</scope>
</reference>
<evidence type="ECO:0000313" key="13">
    <source>
        <dbReference type="EMBL" id="CAF3651492.1"/>
    </source>
</evidence>
<evidence type="ECO:0000313" key="15">
    <source>
        <dbReference type="EMBL" id="CAF4349120.1"/>
    </source>
</evidence>
<name>A0A818RMI6_9BILA</name>
<keyword evidence="7" id="KW-0539">Nucleus</keyword>
<dbReference type="EMBL" id="CAJOBQ010000411">
    <property type="protein sequence ID" value="CAF4349120.1"/>
    <property type="molecule type" value="Genomic_DNA"/>
</dbReference>
<feature type="compositionally biased region" description="Polar residues" evidence="8">
    <location>
        <begin position="2044"/>
        <end position="2057"/>
    </location>
</feature>
<gene>
    <name evidence="12" type="ORF">FME351_LOCUS7898</name>
    <name evidence="11" type="ORF">GRG538_LOCUS3315</name>
    <name evidence="14" type="ORF">HFQ381_LOCUS10115</name>
    <name evidence="13" type="ORF">LUA448_LOCUS32995</name>
    <name evidence="16" type="ORF">QYT958_LOCUS7242</name>
    <name evidence="10" type="ORF">TIS948_LOCUS14571</name>
    <name evidence="15" type="ORF">TSG867_LOCUS9412</name>
</gene>
<dbReference type="Proteomes" id="UP000663833">
    <property type="component" value="Unassembled WGS sequence"/>
</dbReference>
<feature type="region of interest" description="Disordered" evidence="8">
    <location>
        <begin position="2225"/>
        <end position="2245"/>
    </location>
</feature>
<dbReference type="Proteomes" id="UP000663872">
    <property type="component" value="Unassembled WGS sequence"/>
</dbReference>
<dbReference type="InterPro" id="IPR019035">
    <property type="entry name" value="Mediator_Med12"/>
</dbReference>
<dbReference type="PANTHER" id="PTHR46007:SF11">
    <property type="entry name" value="MEDIATOR OF RNA POLYMERASE II TRANSCRIPTION SUBUNIT 12"/>
    <property type="match status" value="1"/>
</dbReference>
<evidence type="ECO:0000256" key="4">
    <source>
        <dbReference type="ARBA" id="ARBA00023015"/>
    </source>
</evidence>